<proteinExistence type="predicted"/>
<dbReference type="EMBL" id="KN716164">
    <property type="protein sequence ID" value="KJH52499.1"/>
    <property type="molecule type" value="Genomic_DNA"/>
</dbReference>
<evidence type="ECO:0000313" key="2">
    <source>
        <dbReference type="Proteomes" id="UP000053766"/>
    </source>
</evidence>
<accession>A0A0D8Y928</accession>
<reference evidence="1 2" key="1">
    <citation type="submission" date="2013-11" db="EMBL/GenBank/DDBJ databases">
        <title>Draft genome of the bovine lungworm Dictyocaulus viviparus.</title>
        <authorList>
            <person name="Mitreva M."/>
        </authorList>
    </citation>
    <scope>NUCLEOTIDE SEQUENCE [LARGE SCALE GENOMIC DNA]</scope>
    <source>
        <strain evidence="1 2">HannoverDv2000</strain>
    </source>
</reference>
<name>A0A0D8Y928_DICVI</name>
<reference evidence="2" key="2">
    <citation type="journal article" date="2016" name="Sci. Rep.">
        <title>Dictyocaulus viviparus genome, variome and transcriptome elucidate lungworm biology and support future intervention.</title>
        <authorList>
            <person name="McNulty S.N."/>
            <person name="Strube C."/>
            <person name="Rosa B.A."/>
            <person name="Martin J.C."/>
            <person name="Tyagi R."/>
            <person name="Choi Y.J."/>
            <person name="Wang Q."/>
            <person name="Hallsworth Pepin K."/>
            <person name="Zhang X."/>
            <person name="Ozersky P."/>
            <person name="Wilson R.K."/>
            <person name="Sternberg P.W."/>
            <person name="Gasser R.B."/>
            <person name="Mitreva M."/>
        </authorList>
    </citation>
    <scope>NUCLEOTIDE SEQUENCE [LARGE SCALE GENOMIC DNA]</scope>
    <source>
        <strain evidence="2">HannoverDv2000</strain>
    </source>
</reference>
<dbReference type="Gene3D" id="3.30.710.10">
    <property type="entry name" value="Potassium Channel Kv1.1, Chain A"/>
    <property type="match status" value="1"/>
</dbReference>
<keyword evidence="2" id="KW-1185">Reference proteome</keyword>
<organism evidence="1 2">
    <name type="scientific">Dictyocaulus viviparus</name>
    <name type="common">Bovine lungworm</name>
    <dbReference type="NCBI Taxonomy" id="29172"/>
    <lineage>
        <taxon>Eukaryota</taxon>
        <taxon>Metazoa</taxon>
        <taxon>Ecdysozoa</taxon>
        <taxon>Nematoda</taxon>
        <taxon>Chromadorea</taxon>
        <taxon>Rhabditida</taxon>
        <taxon>Rhabditina</taxon>
        <taxon>Rhabditomorpha</taxon>
        <taxon>Strongyloidea</taxon>
        <taxon>Metastrongylidae</taxon>
        <taxon>Dictyocaulus</taxon>
    </lineage>
</organism>
<dbReference type="OrthoDB" id="5788270at2759"/>
<dbReference type="InterPro" id="IPR011333">
    <property type="entry name" value="SKP1/BTB/POZ_sf"/>
</dbReference>
<sequence>MTLVTNSDLTDVFYLYPSIEEAIANERQLKDRGLKFVRFETQSMFFDVPAEMLWDSEVISKSFIHTSALVALAEDLISFPVLNQQPIKVPFKAEELEKFLFALAFINNQRDFGAFASSTLCTIMKASNFERYFHFFSAEICEICNPFIRLADYFDCPTVMQTVISQINKRLTGKSPQEICDTFLIRSDVTQSQKHKIPQITDLRVLADWI</sequence>
<evidence type="ECO:0000313" key="1">
    <source>
        <dbReference type="EMBL" id="KJH52499.1"/>
    </source>
</evidence>
<gene>
    <name evidence="1" type="ORF">DICVIV_01345</name>
</gene>
<protein>
    <submittedName>
        <fullName evidence="1">Uncharacterized protein</fullName>
    </submittedName>
</protein>
<dbReference type="AlphaFoldDB" id="A0A0D8Y928"/>
<dbReference type="Proteomes" id="UP000053766">
    <property type="component" value="Unassembled WGS sequence"/>
</dbReference>